<dbReference type="InterPro" id="IPR026983">
    <property type="entry name" value="DHC"/>
</dbReference>
<dbReference type="EMBL" id="BEZZ01006531">
    <property type="protein sequence ID" value="GCC16616.1"/>
    <property type="molecule type" value="Genomic_DNA"/>
</dbReference>
<evidence type="ECO:0000313" key="3">
    <source>
        <dbReference type="EMBL" id="GCC16616.1"/>
    </source>
</evidence>
<dbReference type="OrthoDB" id="424310at2759"/>
<dbReference type="STRING" id="137246.A0A401REV0"/>
<feature type="non-terminal residue" evidence="3">
    <location>
        <position position="134"/>
    </location>
</feature>
<gene>
    <name evidence="3" type="ORF">chiPu_0022231</name>
</gene>
<dbReference type="GO" id="GO:0045505">
    <property type="term" value="F:dynein intermediate chain binding"/>
    <property type="evidence" value="ECO:0007669"/>
    <property type="project" value="InterPro"/>
</dbReference>
<dbReference type="OMA" id="PLPICHG"/>
<feature type="domain" description="Dynein heavy chain AAA module D4" evidence="2">
    <location>
        <begin position="3"/>
        <end position="86"/>
    </location>
</feature>
<accession>A0A401REV0</accession>
<reference evidence="3 4" key="1">
    <citation type="journal article" date="2018" name="Nat. Ecol. Evol.">
        <title>Shark genomes provide insights into elasmobranch evolution and the origin of vertebrates.</title>
        <authorList>
            <person name="Hara Y"/>
            <person name="Yamaguchi K"/>
            <person name="Onimaru K"/>
            <person name="Kadota M"/>
            <person name="Koyanagi M"/>
            <person name="Keeley SD"/>
            <person name="Tatsumi K"/>
            <person name="Tanaka K"/>
            <person name="Motone F"/>
            <person name="Kageyama Y"/>
            <person name="Nozu R"/>
            <person name="Adachi N"/>
            <person name="Nishimura O"/>
            <person name="Nakagawa R"/>
            <person name="Tanegashima C"/>
            <person name="Kiyatake I"/>
            <person name="Matsumoto R"/>
            <person name="Murakumo K"/>
            <person name="Nishida K"/>
            <person name="Terakita A"/>
            <person name="Kuratani S"/>
            <person name="Sato K"/>
            <person name="Hyodo S Kuraku.S."/>
        </authorList>
    </citation>
    <scope>NUCLEOTIDE SEQUENCE [LARGE SCALE GENOMIC DNA]</scope>
</reference>
<evidence type="ECO:0000256" key="1">
    <source>
        <dbReference type="ARBA" id="ARBA00008887"/>
    </source>
</evidence>
<comment type="similarity">
    <text evidence="1">Belongs to the dynein heavy chain family.</text>
</comment>
<sequence length="134" mass="15463">MNPSLVNCCTMDWYDKWPKEALLRVANTYFTQVDFDEALKSSVTMACVSIHNSVSVAAQQFWQQMRRYYHVTPSKYLELIHGFSDLLKRKRKGILNSRNRFANGLLKLSEASSMVGEMQEELVPLGPQIEQKTK</sequence>
<evidence type="ECO:0000313" key="4">
    <source>
        <dbReference type="Proteomes" id="UP000287033"/>
    </source>
</evidence>
<dbReference type="GO" id="GO:0007018">
    <property type="term" value="P:microtubule-based movement"/>
    <property type="evidence" value="ECO:0007669"/>
    <property type="project" value="InterPro"/>
</dbReference>
<dbReference type="Gene3D" id="1.20.920.20">
    <property type="match status" value="1"/>
</dbReference>
<dbReference type="AlphaFoldDB" id="A0A401REV0"/>
<dbReference type="PANTHER" id="PTHR22878:SF69">
    <property type="entry name" value="DYNEIN HEAVY CHAIN"/>
    <property type="match status" value="1"/>
</dbReference>
<evidence type="ECO:0000259" key="2">
    <source>
        <dbReference type="Pfam" id="PF12780"/>
    </source>
</evidence>
<dbReference type="GO" id="GO:0051959">
    <property type="term" value="F:dynein light intermediate chain binding"/>
    <property type="evidence" value="ECO:0007669"/>
    <property type="project" value="InterPro"/>
</dbReference>
<dbReference type="PANTHER" id="PTHR22878">
    <property type="entry name" value="DYNEIN HEAVY CHAIN 6, AXONEMAL-LIKE-RELATED"/>
    <property type="match status" value="1"/>
</dbReference>
<dbReference type="Pfam" id="PF12780">
    <property type="entry name" value="AAA_8"/>
    <property type="match status" value="1"/>
</dbReference>
<organism evidence="3 4">
    <name type="scientific">Chiloscyllium punctatum</name>
    <name type="common">Brownbanded bambooshark</name>
    <name type="synonym">Hemiscyllium punctatum</name>
    <dbReference type="NCBI Taxonomy" id="137246"/>
    <lineage>
        <taxon>Eukaryota</taxon>
        <taxon>Metazoa</taxon>
        <taxon>Chordata</taxon>
        <taxon>Craniata</taxon>
        <taxon>Vertebrata</taxon>
        <taxon>Chondrichthyes</taxon>
        <taxon>Elasmobranchii</taxon>
        <taxon>Galeomorphii</taxon>
        <taxon>Galeoidea</taxon>
        <taxon>Orectolobiformes</taxon>
        <taxon>Hemiscylliidae</taxon>
        <taxon>Chiloscyllium</taxon>
    </lineage>
</organism>
<proteinExistence type="inferred from homology"/>
<name>A0A401REV0_CHIPU</name>
<comment type="caution">
    <text evidence="3">The sequence shown here is derived from an EMBL/GenBank/DDBJ whole genome shotgun (WGS) entry which is preliminary data.</text>
</comment>
<protein>
    <recommendedName>
        <fullName evidence="2">Dynein heavy chain AAA module D4 domain-containing protein</fullName>
    </recommendedName>
</protein>
<dbReference type="Proteomes" id="UP000287033">
    <property type="component" value="Unassembled WGS sequence"/>
</dbReference>
<keyword evidence="4" id="KW-1185">Reference proteome</keyword>
<dbReference type="InterPro" id="IPR024317">
    <property type="entry name" value="Dynein_heavy_chain_D4_dom"/>
</dbReference>
<dbReference type="GO" id="GO:0030286">
    <property type="term" value="C:dynein complex"/>
    <property type="evidence" value="ECO:0007669"/>
    <property type="project" value="InterPro"/>
</dbReference>